<sequence length="268" mass="31399">MTTIAPTGKRRPHLSYSSHPETVEFIVGKDERIFTVTRILLARYCDEFRTAMTNGLHMKEQIRLPELSSDVFRVFLRWLHAQNTPGVAIDIFWAYGEAEWQNRNWIDAYLVKLYVFAWNYGVPRFCRAVLDVFYTRYIPMHRALPYSTMLTAFDHLPSHAPLCVLLVDIHCKRWVPRNDEDGKTMEEDLYWMDYMGVKGIDRPLQLCHYHNHPDQRVEGICKTKYGISDIKNPEELEEVGVDILRNWTGKPANFSRPGRGVEIPMVLH</sequence>
<gene>
    <name evidence="1" type="ORF">BU16DRAFT_543017</name>
</gene>
<accession>A0A6A6QGV3</accession>
<evidence type="ECO:0000313" key="1">
    <source>
        <dbReference type="EMBL" id="KAF2490707.1"/>
    </source>
</evidence>
<organism evidence="1 2">
    <name type="scientific">Lophium mytilinum</name>
    <dbReference type="NCBI Taxonomy" id="390894"/>
    <lineage>
        <taxon>Eukaryota</taxon>
        <taxon>Fungi</taxon>
        <taxon>Dikarya</taxon>
        <taxon>Ascomycota</taxon>
        <taxon>Pezizomycotina</taxon>
        <taxon>Dothideomycetes</taxon>
        <taxon>Pleosporomycetidae</taxon>
        <taxon>Mytilinidiales</taxon>
        <taxon>Mytilinidiaceae</taxon>
        <taxon>Lophium</taxon>
    </lineage>
</organism>
<proteinExistence type="predicted"/>
<dbReference type="SUPFAM" id="SSF54695">
    <property type="entry name" value="POZ domain"/>
    <property type="match status" value="1"/>
</dbReference>
<dbReference type="OrthoDB" id="9979965at2759"/>
<dbReference type="AlphaFoldDB" id="A0A6A6QGV3"/>
<name>A0A6A6QGV3_9PEZI</name>
<dbReference type="EMBL" id="MU004196">
    <property type="protein sequence ID" value="KAF2490707.1"/>
    <property type="molecule type" value="Genomic_DNA"/>
</dbReference>
<protein>
    <recommendedName>
        <fullName evidence="3">BTB domain-containing protein</fullName>
    </recommendedName>
</protein>
<dbReference type="Gene3D" id="3.30.710.10">
    <property type="entry name" value="Potassium Channel Kv1.1, Chain A"/>
    <property type="match status" value="1"/>
</dbReference>
<dbReference type="CDD" id="cd18186">
    <property type="entry name" value="BTB_POZ_ZBTB_KLHL-like"/>
    <property type="match status" value="1"/>
</dbReference>
<dbReference type="Proteomes" id="UP000799750">
    <property type="component" value="Unassembled WGS sequence"/>
</dbReference>
<evidence type="ECO:0008006" key="3">
    <source>
        <dbReference type="Google" id="ProtNLM"/>
    </source>
</evidence>
<reference evidence="1" key="1">
    <citation type="journal article" date="2020" name="Stud. Mycol.">
        <title>101 Dothideomycetes genomes: a test case for predicting lifestyles and emergence of pathogens.</title>
        <authorList>
            <person name="Haridas S."/>
            <person name="Albert R."/>
            <person name="Binder M."/>
            <person name="Bloem J."/>
            <person name="Labutti K."/>
            <person name="Salamov A."/>
            <person name="Andreopoulos B."/>
            <person name="Baker S."/>
            <person name="Barry K."/>
            <person name="Bills G."/>
            <person name="Bluhm B."/>
            <person name="Cannon C."/>
            <person name="Castanera R."/>
            <person name="Culley D."/>
            <person name="Daum C."/>
            <person name="Ezra D."/>
            <person name="Gonzalez J."/>
            <person name="Henrissat B."/>
            <person name="Kuo A."/>
            <person name="Liang C."/>
            <person name="Lipzen A."/>
            <person name="Lutzoni F."/>
            <person name="Magnuson J."/>
            <person name="Mondo S."/>
            <person name="Nolan M."/>
            <person name="Ohm R."/>
            <person name="Pangilinan J."/>
            <person name="Park H.-J."/>
            <person name="Ramirez L."/>
            <person name="Alfaro M."/>
            <person name="Sun H."/>
            <person name="Tritt A."/>
            <person name="Yoshinaga Y."/>
            <person name="Zwiers L.-H."/>
            <person name="Turgeon B."/>
            <person name="Goodwin S."/>
            <person name="Spatafora J."/>
            <person name="Crous P."/>
            <person name="Grigoriev I."/>
        </authorList>
    </citation>
    <scope>NUCLEOTIDE SEQUENCE</scope>
    <source>
        <strain evidence="1">CBS 269.34</strain>
    </source>
</reference>
<evidence type="ECO:0000313" key="2">
    <source>
        <dbReference type="Proteomes" id="UP000799750"/>
    </source>
</evidence>
<dbReference type="InterPro" id="IPR011333">
    <property type="entry name" value="SKP1/BTB/POZ_sf"/>
</dbReference>
<keyword evidence="2" id="KW-1185">Reference proteome</keyword>